<dbReference type="PROSITE" id="PS00362">
    <property type="entry name" value="RIBOSOMAL_S15"/>
    <property type="match status" value="1"/>
</dbReference>
<dbReference type="Proteomes" id="UP000178085">
    <property type="component" value="Unassembled WGS sequence"/>
</dbReference>
<dbReference type="GO" id="GO:0022627">
    <property type="term" value="C:cytosolic small ribosomal subunit"/>
    <property type="evidence" value="ECO:0007669"/>
    <property type="project" value="TreeGrafter"/>
</dbReference>
<dbReference type="GO" id="GO:0006412">
    <property type="term" value="P:translation"/>
    <property type="evidence" value="ECO:0007669"/>
    <property type="project" value="UniProtKB-UniRule"/>
</dbReference>
<organism evidence="8 9">
    <name type="scientific">candidate division Kazan bacterium RIFCSPLOWO2_01_FULL_45_19</name>
    <dbReference type="NCBI Taxonomy" id="1798538"/>
    <lineage>
        <taxon>Bacteria</taxon>
        <taxon>Bacteria division Kazan-3B-28</taxon>
    </lineage>
</organism>
<dbReference type="EMBL" id="METD01000001">
    <property type="protein sequence ID" value="OGB73876.1"/>
    <property type="molecule type" value="Genomic_DNA"/>
</dbReference>
<feature type="compositionally biased region" description="Basic and acidic residues" evidence="7">
    <location>
        <begin position="11"/>
        <end position="23"/>
    </location>
</feature>
<dbReference type="FunFam" id="1.10.287.10:FF:000002">
    <property type="entry name" value="30S ribosomal protein S15"/>
    <property type="match status" value="1"/>
</dbReference>
<dbReference type="HAMAP" id="MF_01343_B">
    <property type="entry name" value="Ribosomal_uS15_B"/>
    <property type="match status" value="1"/>
</dbReference>
<dbReference type="InterPro" id="IPR000589">
    <property type="entry name" value="Ribosomal_uS15"/>
</dbReference>
<comment type="subunit">
    <text evidence="3 4">Part of the 30S ribosomal subunit. Forms a bridge to the 50S subunit in the 70S ribosome, contacting the 23S rRNA.</text>
</comment>
<dbReference type="Gene3D" id="1.10.287.10">
    <property type="entry name" value="S15/NS1, RNA-binding"/>
    <property type="match status" value="1"/>
</dbReference>
<comment type="caution">
    <text evidence="8">The sequence shown here is derived from an EMBL/GenBank/DDBJ whole genome shotgun (WGS) entry which is preliminary data.</text>
</comment>
<dbReference type="InterPro" id="IPR005290">
    <property type="entry name" value="Ribosomal_uS15_bac-type"/>
</dbReference>
<dbReference type="CDD" id="cd00353">
    <property type="entry name" value="Ribosomal_S15p_S13e"/>
    <property type="match status" value="1"/>
</dbReference>
<dbReference type="GO" id="GO:0003735">
    <property type="term" value="F:structural constituent of ribosome"/>
    <property type="evidence" value="ECO:0007669"/>
    <property type="project" value="InterPro"/>
</dbReference>
<name>A0A1F4NR88_UNCK3</name>
<comment type="function">
    <text evidence="4">Forms an intersubunit bridge (bridge B4) with the 23S rRNA of the 50S subunit in the ribosome.</text>
</comment>
<keyword evidence="1 4" id="KW-0689">Ribosomal protein</keyword>
<keyword evidence="4 6" id="KW-0694">RNA-binding</keyword>
<proteinExistence type="inferred from homology"/>
<dbReference type="PANTHER" id="PTHR23321">
    <property type="entry name" value="RIBOSOMAL PROTEIN S15, BACTERIAL AND ORGANELLAR"/>
    <property type="match status" value="1"/>
</dbReference>
<dbReference type="InterPro" id="IPR009068">
    <property type="entry name" value="uS15_NS1_RNA-bd_sf"/>
</dbReference>
<reference evidence="8 9" key="1">
    <citation type="journal article" date="2016" name="Nat. Commun.">
        <title>Thousands of microbial genomes shed light on interconnected biogeochemical processes in an aquifer system.</title>
        <authorList>
            <person name="Anantharaman K."/>
            <person name="Brown C.T."/>
            <person name="Hug L.A."/>
            <person name="Sharon I."/>
            <person name="Castelle C.J."/>
            <person name="Probst A.J."/>
            <person name="Thomas B.C."/>
            <person name="Singh A."/>
            <person name="Wilkins M.J."/>
            <person name="Karaoz U."/>
            <person name="Brodie E.L."/>
            <person name="Williams K.H."/>
            <person name="Hubbard S.S."/>
            <person name="Banfield J.F."/>
        </authorList>
    </citation>
    <scope>NUCLEOTIDE SEQUENCE [LARGE SCALE GENOMIC DNA]</scope>
</reference>
<evidence type="ECO:0000313" key="9">
    <source>
        <dbReference type="Proteomes" id="UP000178085"/>
    </source>
</evidence>
<keyword evidence="2 4" id="KW-0687">Ribonucleoprotein</keyword>
<dbReference type="Gene3D" id="6.10.250.3130">
    <property type="match status" value="1"/>
</dbReference>
<evidence type="ECO:0000256" key="5">
    <source>
        <dbReference type="RuleBase" id="RU003919"/>
    </source>
</evidence>
<comment type="function">
    <text evidence="4 6">One of the primary rRNA binding proteins, it binds directly to 16S rRNA where it helps nucleate assembly of the platform of the 30S subunit by binding and bridging several RNA helices of the 16S rRNA.</text>
</comment>
<gene>
    <name evidence="4" type="primary">rpsO</name>
    <name evidence="8" type="ORF">A3K51_01935</name>
</gene>
<evidence type="ECO:0000313" key="8">
    <source>
        <dbReference type="EMBL" id="OGB73876.1"/>
    </source>
</evidence>
<evidence type="ECO:0000256" key="3">
    <source>
        <dbReference type="ARBA" id="ARBA00064542"/>
    </source>
</evidence>
<dbReference type="Pfam" id="PF00312">
    <property type="entry name" value="Ribosomal_S15"/>
    <property type="match status" value="1"/>
</dbReference>
<dbReference type="SMART" id="SM01387">
    <property type="entry name" value="Ribosomal_S15"/>
    <property type="match status" value="1"/>
</dbReference>
<dbReference type="NCBIfam" id="TIGR00952">
    <property type="entry name" value="S15_bact"/>
    <property type="match status" value="1"/>
</dbReference>
<dbReference type="SUPFAM" id="SSF47060">
    <property type="entry name" value="S15/NS1 RNA-binding domain"/>
    <property type="match status" value="1"/>
</dbReference>
<sequence>MAIQAEKKKKIISEHRSHEKDTGSAEVQIALLTEKINELTKHLKTHAKDFHSRHGLFKMVGNRRKLLAYLETHNVKVYNSVIKKLKIRK</sequence>
<dbReference type="PANTHER" id="PTHR23321:SF26">
    <property type="entry name" value="SMALL RIBOSOMAL SUBUNIT PROTEIN US15M"/>
    <property type="match status" value="1"/>
</dbReference>
<protein>
    <recommendedName>
        <fullName evidence="4">Small ribosomal subunit protein uS15</fullName>
    </recommendedName>
</protein>
<evidence type="ECO:0000256" key="7">
    <source>
        <dbReference type="SAM" id="MobiDB-lite"/>
    </source>
</evidence>
<dbReference type="AlphaFoldDB" id="A0A1F4NR88"/>
<comment type="similarity">
    <text evidence="4 5">Belongs to the universal ribosomal protein uS15 family.</text>
</comment>
<evidence type="ECO:0000256" key="1">
    <source>
        <dbReference type="ARBA" id="ARBA00022980"/>
    </source>
</evidence>
<evidence type="ECO:0000256" key="4">
    <source>
        <dbReference type="HAMAP-Rule" id="MF_01343"/>
    </source>
</evidence>
<evidence type="ECO:0000256" key="2">
    <source>
        <dbReference type="ARBA" id="ARBA00023274"/>
    </source>
</evidence>
<dbReference type="GO" id="GO:0019843">
    <property type="term" value="F:rRNA binding"/>
    <property type="evidence" value="ECO:0007669"/>
    <property type="project" value="UniProtKB-UniRule"/>
</dbReference>
<accession>A0A1F4NR88</accession>
<evidence type="ECO:0000256" key="6">
    <source>
        <dbReference type="RuleBase" id="RU004524"/>
    </source>
</evidence>
<feature type="region of interest" description="Disordered" evidence="7">
    <location>
        <begin position="1"/>
        <end position="24"/>
    </location>
</feature>
<keyword evidence="4 6" id="KW-0699">rRNA-binding</keyword>